<accession>A0A3P3W303</accession>
<sequence>MKTAYLYLGALLLCMTSCKKEVTIKEEVINKVDTVPELKEAEITSEPIDSLAMQKAWTEYATPTEPHKRMASESGTWTEDLTFWMSPEDKNPQKYTAVAQVKMILGGRYQEQKHTGRMMGMDFEGISTLAYNNASGEYTSTWVDNMGTGMMIASGKYDEASKSTTFNGEMVDPMTKKIKEFRQVVTIIDNDTQKMESFENAPDGTEFKSMEIMMKRKK</sequence>
<protein>
    <submittedName>
        <fullName evidence="1">DUF1579 domain-containing protein</fullName>
    </submittedName>
</protein>
<organism evidence="1 2">
    <name type="scientific">Flavobacterium macacae</name>
    <dbReference type="NCBI Taxonomy" id="2488993"/>
    <lineage>
        <taxon>Bacteria</taxon>
        <taxon>Pseudomonadati</taxon>
        <taxon>Bacteroidota</taxon>
        <taxon>Flavobacteriia</taxon>
        <taxon>Flavobacteriales</taxon>
        <taxon>Flavobacteriaceae</taxon>
        <taxon>Flavobacterium</taxon>
    </lineage>
</organism>
<dbReference type="RefSeq" id="WP_125013476.1">
    <property type="nucleotide sequence ID" value="NZ_RQVR01000016.1"/>
</dbReference>
<comment type="caution">
    <text evidence="1">The sequence shown here is derived from an EMBL/GenBank/DDBJ whole genome shotgun (WGS) entry which is preliminary data.</text>
</comment>
<proteinExistence type="predicted"/>
<dbReference type="OrthoDB" id="277821at2"/>
<dbReference type="Proteomes" id="UP000271937">
    <property type="component" value="Unassembled WGS sequence"/>
</dbReference>
<dbReference type="EMBL" id="RQVR01000016">
    <property type="protein sequence ID" value="RRJ89471.1"/>
    <property type="molecule type" value="Genomic_DNA"/>
</dbReference>
<evidence type="ECO:0000313" key="1">
    <source>
        <dbReference type="EMBL" id="RRJ89471.1"/>
    </source>
</evidence>
<dbReference type="InterPro" id="IPR011473">
    <property type="entry name" value="DUF1579"/>
</dbReference>
<dbReference type="Pfam" id="PF07617">
    <property type="entry name" value="DUF1579"/>
    <property type="match status" value="1"/>
</dbReference>
<name>A0A3P3W303_9FLAO</name>
<keyword evidence="2" id="KW-1185">Reference proteome</keyword>
<reference evidence="1 2" key="1">
    <citation type="submission" date="2018-11" db="EMBL/GenBank/DDBJ databases">
        <title>Flavobacterium sp. nov., YIM 102600 draft genome.</title>
        <authorList>
            <person name="Li G."/>
            <person name="Jiang Y."/>
        </authorList>
    </citation>
    <scope>NUCLEOTIDE SEQUENCE [LARGE SCALE GENOMIC DNA]</scope>
    <source>
        <strain evidence="1 2">YIM 102600</strain>
    </source>
</reference>
<evidence type="ECO:0000313" key="2">
    <source>
        <dbReference type="Proteomes" id="UP000271937"/>
    </source>
</evidence>
<gene>
    <name evidence="1" type="ORF">EG849_12725</name>
</gene>
<dbReference type="AlphaFoldDB" id="A0A3P3W303"/>